<evidence type="ECO:0000256" key="6">
    <source>
        <dbReference type="RuleBase" id="RU363076"/>
    </source>
</evidence>
<keyword evidence="6" id="KW-1003">Cell membrane</keyword>
<evidence type="ECO:0000256" key="4">
    <source>
        <dbReference type="ARBA" id="ARBA00022989"/>
    </source>
</evidence>
<protein>
    <recommendedName>
        <fullName evidence="6">SURF1-like protein</fullName>
    </recommendedName>
</protein>
<keyword evidence="4 6" id="KW-1133">Transmembrane helix</keyword>
<dbReference type="CDD" id="cd06662">
    <property type="entry name" value="SURF1"/>
    <property type="match status" value="1"/>
</dbReference>
<evidence type="ECO:0000256" key="2">
    <source>
        <dbReference type="ARBA" id="ARBA00007165"/>
    </source>
</evidence>
<keyword evidence="3 6" id="KW-0812">Transmembrane</keyword>
<organism evidence="7 8">
    <name type="scientific">Microlunatus phosphovorus (strain ATCC 700054 / DSM 10555 / JCM 9379 / NBRC 101784 / NCIMB 13414 / VKM Ac-1990 / NM-1)</name>
    <dbReference type="NCBI Taxonomy" id="1032480"/>
    <lineage>
        <taxon>Bacteria</taxon>
        <taxon>Bacillati</taxon>
        <taxon>Actinomycetota</taxon>
        <taxon>Actinomycetes</taxon>
        <taxon>Propionibacteriales</taxon>
        <taxon>Propionibacteriaceae</taxon>
        <taxon>Microlunatus</taxon>
    </lineage>
</organism>
<dbReference type="PANTHER" id="PTHR23427:SF2">
    <property type="entry name" value="SURFEIT LOCUS PROTEIN 1"/>
    <property type="match status" value="1"/>
</dbReference>
<comment type="caution">
    <text evidence="6">Lacks conserved residue(s) required for the propagation of feature annotation.</text>
</comment>
<feature type="transmembrane region" description="Helical" evidence="6">
    <location>
        <begin position="208"/>
        <end position="229"/>
    </location>
</feature>
<dbReference type="EMBL" id="AP012204">
    <property type="protein sequence ID" value="BAK34479.1"/>
    <property type="molecule type" value="Genomic_DNA"/>
</dbReference>
<dbReference type="Proteomes" id="UP000007947">
    <property type="component" value="Chromosome"/>
</dbReference>
<evidence type="ECO:0000256" key="1">
    <source>
        <dbReference type="ARBA" id="ARBA00004370"/>
    </source>
</evidence>
<dbReference type="STRING" id="1032480.MLP_14650"/>
<dbReference type="AlphaFoldDB" id="F5XQH9"/>
<keyword evidence="8" id="KW-1185">Reference proteome</keyword>
<dbReference type="PANTHER" id="PTHR23427">
    <property type="entry name" value="SURFEIT LOCUS PROTEIN"/>
    <property type="match status" value="1"/>
</dbReference>
<evidence type="ECO:0000313" key="7">
    <source>
        <dbReference type="EMBL" id="BAK34479.1"/>
    </source>
</evidence>
<dbReference type="InterPro" id="IPR002994">
    <property type="entry name" value="Surf1/Shy1"/>
</dbReference>
<keyword evidence="5 6" id="KW-0472">Membrane</keyword>
<accession>F5XQH9</accession>
<proteinExistence type="inferred from homology"/>
<dbReference type="eggNOG" id="COG3346">
    <property type="taxonomic scope" value="Bacteria"/>
</dbReference>
<dbReference type="HOGENOM" id="CLU_047737_0_0_11"/>
<dbReference type="InterPro" id="IPR045214">
    <property type="entry name" value="Surf1/Surf4"/>
</dbReference>
<evidence type="ECO:0000256" key="5">
    <source>
        <dbReference type="ARBA" id="ARBA00023136"/>
    </source>
</evidence>
<gene>
    <name evidence="7" type="ordered locus">MLP_14650</name>
</gene>
<reference evidence="7 8" key="1">
    <citation type="submission" date="2011-05" db="EMBL/GenBank/DDBJ databases">
        <title>Whole genome sequence of Microlunatus phosphovorus NM-1.</title>
        <authorList>
            <person name="Hosoyama A."/>
            <person name="Sasaki K."/>
            <person name="Harada T."/>
            <person name="Igarashi R."/>
            <person name="Kawakoshi A."/>
            <person name="Sasagawa M."/>
            <person name="Fukada J."/>
            <person name="Nakamura S."/>
            <person name="Katano Y."/>
            <person name="Hanada S."/>
            <person name="Kamagata Y."/>
            <person name="Nakamura N."/>
            <person name="Yamazaki S."/>
            <person name="Fujita N."/>
        </authorList>
    </citation>
    <scope>NUCLEOTIDE SEQUENCE [LARGE SCALE GENOMIC DNA]</scope>
    <source>
        <strain evidence="8">ATCC 700054 / DSM 10555 / JCM 9379 / NBRC 101784 / NCIMB 13414 / VKM Ac-1990 / NM-1</strain>
    </source>
</reference>
<dbReference type="PROSITE" id="PS50895">
    <property type="entry name" value="SURF1"/>
    <property type="match status" value="1"/>
</dbReference>
<evidence type="ECO:0000313" key="8">
    <source>
        <dbReference type="Proteomes" id="UP000007947"/>
    </source>
</evidence>
<dbReference type="GO" id="GO:0005886">
    <property type="term" value="C:plasma membrane"/>
    <property type="evidence" value="ECO:0007669"/>
    <property type="project" value="UniProtKB-SubCell"/>
</dbReference>
<sequence>MRRLWLRWALLVVFVVALGIVFVNLGQWQLRRLAEREGHNAATIRNEQAPVKPYEQVFTHPIVDDDQWQLVRATGTFDAAHQLVVRNRNNGDDRGVEILTPLQTASGTLLVSRGFIATAPGTAPMSTGPAPPNGEVTVIGHVRRSEHGRSGAITPQDGTVRLINSEAIQQSLGYPVADGYIGATEVTPAQTGGLVPIEVPELSSGPHFWYAMQWFMFAGVGLLGIFVFIRSDLRDRRAARAKQAATVSGSAHGSETA</sequence>
<dbReference type="RefSeq" id="WP_013862362.1">
    <property type="nucleotide sequence ID" value="NC_015635.1"/>
</dbReference>
<comment type="similarity">
    <text evidence="2 6">Belongs to the SURF1 family.</text>
</comment>
<dbReference type="Pfam" id="PF02104">
    <property type="entry name" value="SURF1"/>
    <property type="match status" value="1"/>
</dbReference>
<dbReference type="KEGG" id="mph:MLP_14650"/>
<comment type="subcellular location">
    <subcellularLocation>
        <location evidence="6">Cell membrane</location>
        <topology evidence="6">Multi-pass membrane protein</topology>
    </subcellularLocation>
    <subcellularLocation>
        <location evidence="1">Membrane</location>
    </subcellularLocation>
</comment>
<evidence type="ECO:0000256" key="3">
    <source>
        <dbReference type="ARBA" id="ARBA00022692"/>
    </source>
</evidence>
<name>F5XQH9_MICPN</name>